<reference evidence="6 7" key="1">
    <citation type="submission" date="2014-04" db="EMBL/GenBank/DDBJ databases">
        <title>Genome assembly of Hyalangium minutum DSM 14724.</title>
        <authorList>
            <person name="Sharma G."/>
            <person name="Subramanian S."/>
        </authorList>
    </citation>
    <scope>NUCLEOTIDE SEQUENCE [LARGE SCALE GENOMIC DNA]</scope>
    <source>
        <strain evidence="6 7">DSM 14724</strain>
    </source>
</reference>
<evidence type="ECO:0000256" key="5">
    <source>
        <dbReference type="SAM" id="SignalP"/>
    </source>
</evidence>
<sequence length="432" mass="48292">MTVTGARSTWPRARRLAVAALVCCLAACTESASGELVLQFWAMGREGEVVAELTRDFEASHPGIRVKVQQLPWQGAHEKLLTAFVGDATPDLAQMGNTWIPEFAALGALSALDSATAASPLVEKEDYFPGIWDTNVVDGRLFGVPWYVDTRLLFYRRDLLAQAGFAHPPKSWDEWREMLVAIKRLPGAEHYSILLPLNEFEPLLLLGLQQEEPLLREGGRWGNFRSQGFRRALGFYLEMFEKELAPRATNTQIANVWNEFARGHFAFYITGPWNIGEFKRRLPQELQGSWMTAPLPGPEGAGLSSAGGSSLVVFADSRRQEAAWKLIEYLSRPDVQRRFYALSGDLPPRRSSWEASALSGDLHAAAFREQLERVEPTPKVPEWERIATELRIVAEQAAHGGLSVDAAAAELDARADRILEKRRWILEREAGQ</sequence>
<evidence type="ECO:0000256" key="4">
    <source>
        <dbReference type="ARBA" id="ARBA00022729"/>
    </source>
</evidence>
<name>A0A085WWB6_9BACT</name>
<feature type="signal peptide" evidence="5">
    <location>
        <begin position="1"/>
        <end position="34"/>
    </location>
</feature>
<dbReference type="AlphaFoldDB" id="A0A085WWB6"/>
<evidence type="ECO:0000256" key="1">
    <source>
        <dbReference type="ARBA" id="ARBA00004418"/>
    </source>
</evidence>
<dbReference type="PANTHER" id="PTHR43649">
    <property type="entry name" value="ARABINOSE-BINDING PROTEIN-RELATED"/>
    <property type="match status" value="1"/>
</dbReference>
<keyword evidence="3" id="KW-0813">Transport</keyword>
<evidence type="ECO:0000313" key="7">
    <source>
        <dbReference type="Proteomes" id="UP000028725"/>
    </source>
</evidence>
<dbReference type="GO" id="GO:0042597">
    <property type="term" value="C:periplasmic space"/>
    <property type="evidence" value="ECO:0007669"/>
    <property type="project" value="UniProtKB-SubCell"/>
</dbReference>
<organism evidence="6 7">
    <name type="scientific">Hyalangium minutum</name>
    <dbReference type="NCBI Taxonomy" id="394096"/>
    <lineage>
        <taxon>Bacteria</taxon>
        <taxon>Pseudomonadati</taxon>
        <taxon>Myxococcota</taxon>
        <taxon>Myxococcia</taxon>
        <taxon>Myxococcales</taxon>
        <taxon>Cystobacterineae</taxon>
        <taxon>Archangiaceae</taxon>
        <taxon>Hyalangium</taxon>
    </lineage>
</organism>
<dbReference type="PANTHER" id="PTHR43649:SF34">
    <property type="entry name" value="ABC TRANSPORTER PERIPLASMIC-BINDING PROTEIN YCJN-RELATED"/>
    <property type="match status" value="1"/>
</dbReference>
<evidence type="ECO:0000313" key="6">
    <source>
        <dbReference type="EMBL" id="KFE71979.1"/>
    </source>
</evidence>
<comment type="subcellular location">
    <subcellularLocation>
        <location evidence="1">Periplasm</location>
    </subcellularLocation>
</comment>
<accession>A0A085WWB6</accession>
<gene>
    <name evidence="6" type="ORF">DB31_0240</name>
</gene>
<keyword evidence="4 5" id="KW-0732">Signal</keyword>
<dbReference type="Pfam" id="PF01547">
    <property type="entry name" value="SBP_bac_1"/>
    <property type="match status" value="1"/>
</dbReference>
<evidence type="ECO:0000256" key="2">
    <source>
        <dbReference type="ARBA" id="ARBA00008520"/>
    </source>
</evidence>
<dbReference type="STRING" id="394096.DB31_0240"/>
<dbReference type="RefSeq" id="WP_205628449.1">
    <property type="nucleotide sequence ID" value="NZ_JMCB01000001.1"/>
</dbReference>
<comment type="similarity">
    <text evidence="2">Belongs to the bacterial solute-binding protein 1 family.</text>
</comment>
<dbReference type="PATRIC" id="fig|394096.3.peg.238"/>
<dbReference type="InterPro" id="IPR006059">
    <property type="entry name" value="SBP"/>
</dbReference>
<dbReference type="EMBL" id="JMCB01000001">
    <property type="protein sequence ID" value="KFE71979.1"/>
    <property type="molecule type" value="Genomic_DNA"/>
</dbReference>
<comment type="caution">
    <text evidence="6">The sequence shown here is derived from an EMBL/GenBank/DDBJ whole genome shotgun (WGS) entry which is preliminary data.</text>
</comment>
<keyword evidence="7" id="KW-1185">Reference proteome</keyword>
<dbReference type="CDD" id="cd14747">
    <property type="entry name" value="PBP2_MalE"/>
    <property type="match status" value="1"/>
</dbReference>
<feature type="chain" id="PRO_5001800345" evidence="5">
    <location>
        <begin position="35"/>
        <end position="432"/>
    </location>
</feature>
<evidence type="ECO:0000256" key="3">
    <source>
        <dbReference type="ARBA" id="ARBA00022448"/>
    </source>
</evidence>
<dbReference type="Proteomes" id="UP000028725">
    <property type="component" value="Unassembled WGS sequence"/>
</dbReference>
<protein>
    <submittedName>
        <fullName evidence="6">Sugar ABC transporter, periplasmic sugar-binding protein USSDB1B</fullName>
    </submittedName>
</protein>
<dbReference type="InterPro" id="IPR050490">
    <property type="entry name" value="Bact_solute-bd_prot1"/>
</dbReference>
<proteinExistence type="inferred from homology"/>
<dbReference type="Gene3D" id="3.40.190.10">
    <property type="entry name" value="Periplasmic binding protein-like II"/>
    <property type="match status" value="2"/>
</dbReference>
<dbReference type="SUPFAM" id="SSF53850">
    <property type="entry name" value="Periplasmic binding protein-like II"/>
    <property type="match status" value="1"/>
</dbReference>